<protein>
    <submittedName>
        <fullName evidence="2">Uncharacterized protein</fullName>
    </submittedName>
</protein>
<dbReference type="InterPro" id="IPR025337">
    <property type="entry name" value="Questin_oxidase-like"/>
</dbReference>
<dbReference type="Pfam" id="PF14027">
    <property type="entry name" value="Questin_oxidase"/>
    <property type="match status" value="1"/>
</dbReference>
<accession>A0A6A5YZE8</accession>
<proteinExistence type="predicted"/>
<dbReference type="Proteomes" id="UP000799770">
    <property type="component" value="Unassembled WGS sequence"/>
</dbReference>
<organism evidence="2 3">
    <name type="scientific">Lophiotrema nucula</name>
    <dbReference type="NCBI Taxonomy" id="690887"/>
    <lineage>
        <taxon>Eukaryota</taxon>
        <taxon>Fungi</taxon>
        <taxon>Dikarya</taxon>
        <taxon>Ascomycota</taxon>
        <taxon>Pezizomycotina</taxon>
        <taxon>Dothideomycetes</taxon>
        <taxon>Pleosporomycetidae</taxon>
        <taxon>Pleosporales</taxon>
        <taxon>Lophiotremataceae</taxon>
        <taxon>Lophiotrema</taxon>
    </lineage>
</organism>
<reference evidence="2" key="1">
    <citation type="journal article" date="2020" name="Stud. Mycol.">
        <title>101 Dothideomycetes genomes: a test case for predicting lifestyles and emergence of pathogens.</title>
        <authorList>
            <person name="Haridas S."/>
            <person name="Albert R."/>
            <person name="Binder M."/>
            <person name="Bloem J."/>
            <person name="Labutti K."/>
            <person name="Salamov A."/>
            <person name="Andreopoulos B."/>
            <person name="Baker S."/>
            <person name="Barry K."/>
            <person name="Bills G."/>
            <person name="Bluhm B."/>
            <person name="Cannon C."/>
            <person name="Castanera R."/>
            <person name="Culley D."/>
            <person name="Daum C."/>
            <person name="Ezra D."/>
            <person name="Gonzalez J."/>
            <person name="Henrissat B."/>
            <person name="Kuo A."/>
            <person name="Liang C."/>
            <person name="Lipzen A."/>
            <person name="Lutzoni F."/>
            <person name="Magnuson J."/>
            <person name="Mondo S."/>
            <person name="Nolan M."/>
            <person name="Ohm R."/>
            <person name="Pangilinan J."/>
            <person name="Park H.-J."/>
            <person name="Ramirez L."/>
            <person name="Alfaro M."/>
            <person name="Sun H."/>
            <person name="Tritt A."/>
            <person name="Yoshinaga Y."/>
            <person name="Zwiers L.-H."/>
            <person name="Turgeon B."/>
            <person name="Goodwin S."/>
            <person name="Spatafora J."/>
            <person name="Crous P."/>
            <person name="Grigoriev I."/>
        </authorList>
    </citation>
    <scope>NUCLEOTIDE SEQUENCE</scope>
    <source>
        <strain evidence="2">CBS 627.86</strain>
    </source>
</reference>
<evidence type="ECO:0000256" key="1">
    <source>
        <dbReference type="ARBA" id="ARBA00023002"/>
    </source>
</evidence>
<dbReference type="GO" id="GO:0016491">
    <property type="term" value="F:oxidoreductase activity"/>
    <property type="evidence" value="ECO:0007669"/>
    <property type="project" value="UniProtKB-KW"/>
</dbReference>
<keyword evidence="1" id="KW-0560">Oxidoreductase</keyword>
<dbReference type="EMBL" id="ML977332">
    <property type="protein sequence ID" value="KAF2111957.1"/>
    <property type="molecule type" value="Genomic_DNA"/>
</dbReference>
<gene>
    <name evidence="2" type="ORF">BDV96DRAFT_602436</name>
</gene>
<dbReference type="AlphaFoldDB" id="A0A6A5YZE8"/>
<keyword evidence="3" id="KW-1185">Reference proteome</keyword>
<evidence type="ECO:0000313" key="3">
    <source>
        <dbReference type="Proteomes" id="UP000799770"/>
    </source>
</evidence>
<sequence>MAVLVSEAISRQWFERIHPMEGRKYRPYKLTRAASNELRKRPQVEAPLDIAYGHCTVSTRVVVSCTPRRSVNRRMSTSKHGSAGDLLQMKHDQHHLFFRDLAGHNYLVYSIMTVMAYDDRDNYQRPLPPLLNNSVKMMRDPEVSLSKTVKLPKCTNFLAFFEEDVDCRDWQAATHEYCLSCTVVAETMLAQISTDAAQGHELEIAPQSFR</sequence>
<name>A0A6A5YZE8_9PLEO</name>
<evidence type="ECO:0000313" key="2">
    <source>
        <dbReference type="EMBL" id="KAF2111957.1"/>
    </source>
</evidence>